<dbReference type="PANTHER" id="PTHR34239:SF2">
    <property type="entry name" value="TRANSPOSABLE ELEMENT P TRANSPOSASE_THAP9 CONSERVED DOMAIN-CONTAINING PROTEIN"/>
    <property type="match status" value="1"/>
</dbReference>
<proteinExistence type="predicted"/>
<protein>
    <submittedName>
        <fullName evidence="2">Uncharacterized protein</fullName>
    </submittedName>
</protein>
<comment type="caution">
    <text evidence="2">The sequence shown here is derived from an EMBL/GenBank/DDBJ whole genome shotgun (WGS) entry which is preliminary data.</text>
</comment>
<name>A0AAD9PYZ7_ACRCE</name>
<feature type="compositionally biased region" description="Basic and acidic residues" evidence="1">
    <location>
        <begin position="44"/>
        <end position="59"/>
    </location>
</feature>
<dbReference type="EMBL" id="JARQWQ010000095">
    <property type="protein sequence ID" value="KAK2551636.1"/>
    <property type="molecule type" value="Genomic_DNA"/>
</dbReference>
<feature type="region of interest" description="Disordered" evidence="1">
    <location>
        <begin position="246"/>
        <end position="314"/>
    </location>
</feature>
<evidence type="ECO:0000256" key="1">
    <source>
        <dbReference type="SAM" id="MobiDB-lite"/>
    </source>
</evidence>
<reference evidence="2" key="1">
    <citation type="journal article" date="2023" name="G3 (Bethesda)">
        <title>Whole genome assembly and annotation of the endangered Caribbean coral Acropora cervicornis.</title>
        <authorList>
            <person name="Selwyn J.D."/>
            <person name="Vollmer S.V."/>
        </authorList>
    </citation>
    <scope>NUCLEOTIDE SEQUENCE</scope>
    <source>
        <strain evidence="2">K2</strain>
    </source>
</reference>
<sequence>MKAMSESLRGSGEKPPTKPADSAKRGRKTNNGSHDSLSDSAESDADHLLESNKRQKIQDGDEEEDTLLDEIVRSMNETEKTDAKISEKLAKIVENRWLNKLSDGQLKEKTEKYLRLANCDNFITPKVNPEIWERLDRQTRGRDLQLSTLQSTTTKVGYICTKATELLLQARRENKSLNIEQLIRMDTDALGLLGHISFEISQRRRDAIRPNLNKEYATLCASHVPITKTLFGDELQTQLNHIRASNKISNNTSSQGGNKGYSKQRGSSYRGSHSTSTGRNFLGRTSQTSQQNNRSRNNRNYPLKKKRSQRSEVTTTSIINQLDSLQEFLRQSGVDISSCGAHSTRAASSSAASSSPTISLQTIMNAARWARESSFWIFYDKPADSESPNFGEQLLLHCNEEQ</sequence>
<feature type="region of interest" description="Disordered" evidence="1">
    <location>
        <begin position="1"/>
        <end position="64"/>
    </location>
</feature>
<dbReference type="AlphaFoldDB" id="A0AAD9PYZ7"/>
<organism evidence="2 3">
    <name type="scientific">Acropora cervicornis</name>
    <name type="common">Staghorn coral</name>
    <dbReference type="NCBI Taxonomy" id="6130"/>
    <lineage>
        <taxon>Eukaryota</taxon>
        <taxon>Metazoa</taxon>
        <taxon>Cnidaria</taxon>
        <taxon>Anthozoa</taxon>
        <taxon>Hexacorallia</taxon>
        <taxon>Scleractinia</taxon>
        <taxon>Astrocoeniina</taxon>
        <taxon>Acroporidae</taxon>
        <taxon>Acropora</taxon>
    </lineage>
</organism>
<gene>
    <name evidence="2" type="ORF">P5673_027410</name>
</gene>
<dbReference type="PANTHER" id="PTHR34239">
    <property type="entry name" value="APPLE DOMAIN-CONTAINING PROTEIN"/>
    <property type="match status" value="1"/>
</dbReference>
<feature type="compositionally biased region" description="Polar residues" evidence="1">
    <location>
        <begin position="246"/>
        <end position="256"/>
    </location>
</feature>
<feature type="compositionally biased region" description="Polar residues" evidence="1">
    <location>
        <begin position="264"/>
        <end position="279"/>
    </location>
</feature>
<evidence type="ECO:0000313" key="3">
    <source>
        <dbReference type="Proteomes" id="UP001249851"/>
    </source>
</evidence>
<dbReference type="Proteomes" id="UP001249851">
    <property type="component" value="Unassembled WGS sequence"/>
</dbReference>
<keyword evidence="3" id="KW-1185">Reference proteome</keyword>
<reference evidence="2" key="2">
    <citation type="journal article" date="2023" name="Science">
        <title>Genomic signatures of disease resistance in endangered staghorn corals.</title>
        <authorList>
            <person name="Vollmer S.V."/>
            <person name="Selwyn J.D."/>
            <person name="Despard B.A."/>
            <person name="Roesel C.L."/>
        </authorList>
    </citation>
    <scope>NUCLEOTIDE SEQUENCE</scope>
    <source>
        <strain evidence="2">K2</strain>
    </source>
</reference>
<feature type="compositionally biased region" description="Low complexity" evidence="1">
    <location>
        <begin position="284"/>
        <end position="300"/>
    </location>
</feature>
<accession>A0AAD9PYZ7</accession>
<evidence type="ECO:0000313" key="2">
    <source>
        <dbReference type="EMBL" id="KAK2551636.1"/>
    </source>
</evidence>
<feature type="compositionally biased region" description="Basic and acidic residues" evidence="1">
    <location>
        <begin position="11"/>
        <end position="24"/>
    </location>
</feature>